<dbReference type="EMBL" id="JBEDUW010000005">
    <property type="protein sequence ID" value="KAK9928785.1"/>
    <property type="molecule type" value="Genomic_DNA"/>
</dbReference>
<dbReference type="AlphaFoldDB" id="A0AAW1WZK3"/>
<feature type="transmembrane region" description="Helical" evidence="1">
    <location>
        <begin position="150"/>
        <end position="170"/>
    </location>
</feature>
<sequence>MADNNETIRPDDGARKGTLKKKIEELKTITKEQDDRLNHLQSNAFQLANFYFLFQGVILTVISNGSSALRHSDIWIPFVLSIFAAIVNLFSVFVIGIEYLRTIEQRDRSLWKQDKKYTQLQKLMSRPQNSNNHEDHVQFQVDGYRKCKRITTFVICELLFLAFAVTMGVACWRVNRSRAAEGKLPPHVNGKCIRICDGSNCISICSE</sequence>
<organism evidence="2 3">
    <name type="scientific">Rubus argutus</name>
    <name type="common">Southern blackberry</name>
    <dbReference type="NCBI Taxonomy" id="59490"/>
    <lineage>
        <taxon>Eukaryota</taxon>
        <taxon>Viridiplantae</taxon>
        <taxon>Streptophyta</taxon>
        <taxon>Embryophyta</taxon>
        <taxon>Tracheophyta</taxon>
        <taxon>Spermatophyta</taxon>
        <taxon>Magnoliopsida</taxon>
        <taxon>eudicotyledons</taxon>
        <taxon>Gunneridae</taxon>
        <taxon>Pentapetalae</taxon>
        <taxon>rosids</taxon>
        <taxon>fabids</taxon>
        <taxon>Rosales</taxon>
        <taxon>Rosaceae</taxon>
        <taxon>Rosoideae</taxon>
        <taxon>Rosoideae incertae sedis</taxon>
        <taxon>Rubus</taxon>
    </lineage>
</organism>
<name>A0AAW1WZK3_RUBAR</name>
<keyword evidence="1" id="KW-0472">Membrane</keyword>
<evidence type="ECO:0000313" key="2">
    <source>
        <dbReference type="EMBL" id="KAK9928785.1"/>
    </source>
</evidence>
<gene>
    <name evidence="2" type="ORF">M0R45_025905</name>
</gene>
<evidence type="ECO:0000256" key="1">
    <source>
        <dbReference type="SAM" id="Phobius"/>
    </source>
</evidence>
<protein>
    <submittedName>
        <fullName evidence="2">Uncharacterized protein</fullName>
    </submittedName>
</protein>
<dbReference type="Proteomes" id="UP001457282">
    <property type="component" value="Unassembled WGS sequence"/>
</dbReference>
<accession>A0AAW1WZK3</accession>
<keyword evidence="3" id="KW-1185">Reference proteome</keyword>
<feature type="transmembrane region" description="Helical" evidence="1">
    <location>
        <begin position="74"/>
        <end position="100"/>
    </location>
</feature>
<proteinExistence type="predicted"/>
<feature type="transmembrane region" description="Helical" evidence="1">
    <location>
        <begin position="44"/>
        <end position="62"/>
    </location>
</feature>
<evidence type="ECO:0000313" key="3">
    <source>
        <dbReference type="Proteomes" id="UP001457282"/>
    </source>
</evidence>
<comment type="caution">
    <text evidence="2">The sequence shown here is derived from an EMBL/GenBank/DDBJ whole genome shotgun (WGS) entry which is preliminary data.</text>
</comment>
<keyword evidence="1" id="KW-1133">Transmembrane helix</keyword>
<dbReference type="PANTHER" id="PTHR33287:SF2">
    <property type="entry name" value="TRANSMEMBRANE PROTEIN"/>
    <property type="match status" value="1"/>
</dbReference>
<dbReference type="PANTHER" id="PTHR33287">
    <property type="entry name" value="OS03G0453550 PROTEIN"/>
    <property type="match status" value="1"/>
</dbReference>
<reference evidence="2 3" key="1">
    <citation type="journal article" date="2023" name="G3 (Bethesda)">
        <title>A chromosome-length genome assembly and annotation of blackberry (Rubus argutus, cv. 'Hillquist').</title>
        <authorList>
            <person name="Bruna T."/>
            <person name="Aryal R."/>
            <person name="Dudchenko O."/>
            <person name="Sargent D.J."/>
            <person name="Mead D."/>
            <person name="Buti M."/>
            <person name="Cavallini A."/>
            <person name="Hytonen T."/>
            <person name="Andres J."/>
            <person name="Pham M."/>
            <person name="Weisz D."/>
            <person name="Mascagni F."/>
            <person name="Usai G."/>
            <person name="Natali L."/>
            <person name="Bassil N."/>
            <person name="Fernandez G.E."/>
            <person name="Lomsadze A."/>
            <person name="Armour M."/>
            <person name="Olukolu B."/>
            <person name="Poorten T."/>
            <person name="Britton C."/>
            <person name="Davik J."/>
            <person name="Ashrafi H."/>
            <person name="Aiden E.L."/>
            <person name="Borodovsky M."/>
            <person name="Worthington M."/>
        </authorList>
    </citation>
    <scope>NUCLEOTIDE SEQUENCE [LARGE SCALE GENOMIC DNA]</scope>
    <source>
        <strain evidence="2">PI 553951</strain>
    </source>
</reference>
<keyword evidence="1" id="KW-0812">Transmembrane</keyword>